<proteinExistence type="predicted"/>
<comment type="caution">
    <text evidence="1">The sequence shown here is derived from an EMBL/GenBank/DDBJ whole genome shotgun (WGS) entry which is preliminary data.</text>
</comment>
<organism evidence="1 2">
    <name type="scientific">Mauremys mutica</name>
    <name type="common">yellowpond turtle</name>
    <dbReference type="NCBI Taxonomy" id="74926"/>
    <lineage>
        <taxon>Eukaryota</taxon>
        <taxon>Metazoa</taxon>
        <taxon>Chordata</taxon>
        <taxon>Craniata</taxon>
        <taxon>Vertebrata</taxon>
        <taxon>Euteleostomi</taxon>
        <taxon>Archelosauria</taxon>
        <taxon>Testudinata</taxon>
        <taxon>Testudines</taxon>
        <taxon>Cryptodira</taxon>
        <taxon>Durocryptodira</taxon>
        <taxon>Testudinoidea</taxon>
        <taxon>Geoemydidae</taxon>
        <taxon>Geoemydinae</taxon>
        <taxon>Mauremys</taxon>
    </lineage>
</organism>
<evidence type="ECO:0000313" key="2">
    <source>
        <dbReference type="Proteomes" id="UP000827986"/>
    </source>
</evidence>
<sequence length="200" mass="22327">MATKLVRVLRLESVVEKGSDFPSSQLGLVQSESTPLQTRGGGSLDSYYKKAGLKGLFVEGLCILCLDFVLFWKGRTLTFGRRPNHKTNLLKTISRRTDLRHSGETEIQLYWRYRSGPGWILSIGPNLALGGSFVSDTEVHGTCPQMLSVFSALLLLRHLVLTPLRLEKLEPSHPVLLEFLAMEFTPAITVHMTSKGEFPK</sequence>
<dbReference type="EMBL" id="JAHDVG010000464">
    <property type="protein sequence ID" value="KAH1184890.1"/>
    <property type="molecule type" value="Genomic_DNA"/>
</dbReference>
<gene>
    <name evidence="1" type="ORF">KIL84_012831</name>
</gene>
<accession>A0A9D4B8Z5</accession>
<evidence type="ECO:0000313" key="1">
    <source>
        <dbReference type="EMBL" id="KAH1184890.1"/>
    </source>
</evidence>
<name>A0A9D4B8Z5_9SAUR</name>
<dbReference type="Proteomes" id="UP000827986">
    <property type="component" value="Unassembled WGS sequence"/>
</dbReference>
<protein>
    <submittedName>
        <fullName evidence="1">Uncharacterized protein</fullName>
    </submittedName>
</protein>
<reference evidence="1" key="1">
    <citation type="submission" date="2021-09" db="EMBL/GenBank/DDBJ databases">
        <title>The genome of Mauremys mutica provides insights into the evolution of semi-aquatic lifestyle.</title>
        <authorList>
            <person name="Gong S."/>
            <person name="Gao Y."/>
        </authorList>
    </citation>
    <scope>NUCLEOTIDE SEQUENCE</scope>
    <source>
        <strain evidence="1">MM-2020</strain>
        <tissue evidence="1">Muscle</tissue>
    </source>
</reference>
<keyword evidence="2" id="KW-1185">Reference proteome</keyword>
<dbReference type="AlphaFoldDB" id="A0A9D4B8Z5"/>